<gene>
    <name evidence="6" type="ORF">EAH84_02515</name>
</gene>
<reference evidence="6 7" key="1">
    <citation type="journal article" date="2019" name="Environ. Microbiol.">
        <title>Species interactions and distinct microbial communities in high Arctic permafrost affected cryosols are associated with the CH4 and CO2 gas fluxes.</title>
        <authorList>
            <person name="Altshuler I."/>
            <person name="Hamel J."/>
            <person name="Turney S."/>
            <person name="Magnuson E."/>
            <person name="Levesque R."/>
            <person name="Greer C."/>
            <person name="Whyte L.G."/>
        </authorList>
    </citation>
    <scope>NUCLEOTIDE SEQUENCE [LARGE SCALE GENOMIC DNA]</scope>
    <source>
        <strain evidence="6 7">S5.1</strain>
    </source>
</reference>
<keyword evidence="2 3" id="KW-0975">Bacterial flagellum</keyword>
<comment type="caution">
    <text evidence="6">The sequence shown here is derived from an EMBL/GenBank/DDBJ whole genome shotgun (WGS) entry which is preliminary data.</text>
</comment>
<name>A0A502CU84_9SPHN</name>
<accession>A0A502CU84</accession>
<dbReference type="PANTHER" id="PTHR42792:SF1">
    <property type="entry name" value="FLAGELLAR HOOK-ASSOCIATED PROTEIN 3"/>
    <property type="match status" value="1"/>
</dbReference>
<comment type="function">
    <text evidence="3">Flagellin is the subunit protein which polymerizes to form the filaments of bacterial flagella.</text>
</comment>
<dbReference type="InterPro" id="IPR001492">
    <property type="entry name" value="Flagellin"/>
</dbReference>
<dbReference type="Gene3D" id="1.20.1330.10">
    <property type="entry name" value="f41 fragment of flagellin, N-terminal domain"/>
    <property type="match status" value="1"/>
</dbReference>
<dbReference type="GO" id="GO:0009288">
    <property type="term" value="C:bacterial-type flagellum"/>
    <property type="evidence" value="ECO:0007669"/>
    <property type="project" value="UniProtKB-SubCell"/>
</dbReference>
<dbReference type="SUPFAM" id="SSF64518">
    <property type="entry name" value="Phase 1 flagellin"/>
    <property type="match status" value="1"/>
</dbReference>
<dbReference type="GO" id="GO:0005576">
    <property type="term" value="C:extracellular region"/>
    <property type="evidence" value="ECO:0007669"/>
    <property type="project" value="UniProtKB-SubCell"/>
</dbReference>
<dbReference type="AlphaFoldDB" id="A0A502CU84"/>
<dbReference type="Proteomes" id="UP000318413">
    <property type="component" value="Unassembled WGS sequence"/>
</dbReference>
<dbReference type="OrthoDB" id="7389561at2"/>
<evidence type="ECO:0000256" key="2">
    <source>
        <dbReference type="ARBA" id="ARBA00023143"/>
    </source>
</evidence>
<comment type="subcellular location">
    <subcellularLocation>
        <location evidence="3">Secreted</location>
    </subcellularLocation>
    <subcellularLocation>
        <location evidence="3">Bacterial flagellum</location>
    </subcellularLocation>
</comment>
<evidence type="ECO:0000313" key="6">
    <source>
        <dbReference type="EMBL" id="TPG15679.1"/>
    </source>
</evidence>
<dbReference type="InterPro" id="IPR046358">
    <property type="entry name" value="Flagellin_C"/>
</dbReference>
<dbReference type="GO" id="GO:0005198">
    <property type="term" value="F:structural molecule activity"/>
    <property type="evidence" value="ECO:0007669"/>
    <property type="project" value="UniProtKB-UniRule"/>
</dbReference>
<keyword evidence="7" id="KW-1185">Reference proteome</keyword>
<dbReference type="PANTHER" id="PTHR42792">
    <property type="entry name" value="FLAGELLIN"/>
    <property type="match status" value="1"/>
</dbReference>
<protein>
    <recommendedName>
        <fullName evidence="3">Flagellin</fullName>
    </recommendedName>
</protein>
<keyword evidence="6" id="KW-0969">Cilium</keyword>
<organism evidence="6 7">
    <name type="scientific">Sphingomonas oligophenolica</name>
    <dbReference type="NCBI Taxonomy" id="301154"/>
    <lineage>
        <taxon>Bacteria</taxon>
        <taxon>Pseudomonadati</taxon>
        <taxon>Pseudomonadota</taxon>
        <taxon>Alphaproteobacteria</taxon>
        <taxon>Sphingomonadales</taxon>
        <taxon>Sphingomonadaceae</taxon>
        <taxon>Sphingomonas</taxon>
    </lineage>
</organism>
<dbReference type="RefSeq" id="WP_140867134.1">
    <property type="nucleotide sequence ID" value="NZ_RCZK01000001.1"/>
</dbReference>
<evidence type="ECO:0000259" key="5">
    <source>
        <dbReference type="Pfam" id="PF00700"/>
    </source>
</evidence>
<sequence>MQIATTLFYDMAATRMTTLTSRANVLQTQIATGKRVQSASEDAALAQQVAEFDRKDADTAVYQTNLTLAGSQLTQADSVLGDMTAQLQRAQELAIQASNGTQTPASRRLIGVEMAAIVDALVGLANTKNLRGQPLFGTPDGTDAVTNNGAGGFSFATTTVAPIPIGTGQSVEATEDAGRIFNYDKTTGTSTLSMLSMLAATLSMGDAPDPATLDALNAAGDKISLVQASVGARGARVELQQSQLTAASVDRAALRSSVEDVDITTSVAELQKIMTVLSATQASFSKLSGLSLFDYLR</sequence>
<dbReference type="Pfam" id="PF00700">
    <property type="entry name" value="Flagellin_C"/>
    <property type="match status" value="1"/>
</dbReference>
<comment type="similarity">
    <text evidence="1 3">Belongs to the bacterial flagellin family.</text>
</comment>
<feature type="domain" description="Flagellin N-terminal" evidence="4">
    <location>
        <begin position="12"/>
        <end position="136"/>
    </location>
</feature>
<evidence type="ECO:0000256" key="3">
    <source>
        <dbReference type="RuleBase" id="RU362073"/>
    </source>
</evidence>
<proteinExistence type="inferred from homology"/>
<keyword evidence="6" id="KW-0966">Cell projection</keyword>
<feature type="domain" description="Flagellin C-terminal" evidence="5">
    <location>
        <begin position="214"/>
        <end position="296"/>
    </location>
</feature>
<keyword evidence="3" id="KW-0964">Secreted</keyword>
<evidence type="ECO:0000313" key="7">
    <source>
        <dbReference type="Proteomes" id="UP000318413"/>
    </source>
</evidence>
<evidence type="ECO:0000256" key="1">
    <source>
        <dbReference type="ARBA" id="ARBA00005709"/>
    </source>
</evidence>
<keyword evidence="6" id="KW-0282">Flagellum</keyword>
<dbReference type="Pfam" id="PF00669">
    <property type="entry name" value="Flagellin_N"/>
    <property type="match status" value="1"/>
</dbReference>
<dbReference type="InterPro" id="IPR001029">
    <property type="entry name" value="Flagellin_N"/>
</dbReference>
<evidence type="ECO:0000259" key="4">
    <source>
        <dbReference type="Pfam" id="PF00669"/>
    </source>
</evidence>
<dbReference type="EMBL" id="RCZK01000001">
    <property type="protein sequence ID" value="TPG15679.1"/>
    <property type="molecule type" value="Genomic_DNA"/>
</dbReference>